<evidence type="ECO:0000313" key="1">
    <source>
        <dbReference type="EMBL" id="MDV4189977.1"/>
    </source>
</evidence>
<comment type="caution">
    <text evidence="1">The sequence shown here is derived from an EMBL/GenBank/DDBJ whole genome shotgun (WGS) entry which is preliminary data.</text>
</comment>
<sequence>MLHAACAILPVGDQIVDDCWIGKFGVRSKVECRYRLLDAMRTVLKAEPIEIGRHTSITEARQTMFPPACGFSV</sequence>
<dbReference type="Proteomes" id="UP001187203">
    <property type="component" value="Unassembled WGS sequence"/>
</dbReference>
<organism evidence="1 2">
    <name type="scientific">Rhizobium brockwellii</name>
    <dbReference type="NCBI Taxonomy" id="3019932"/>
    <lineage>
        <taxon>Bacteria</taxon>
        <taxon>Pseudomonadati</taxon>
        <taxon>Pseudomonadota</taxon>
        <taxon>Alphaproteobacteria</taxon>
        <taxon>Hyphomicrobiales</taxon>
        <taxon>Rhizobiaceae</taxon>
        <taxon>Rhizobium/Agrobacterium group</taxon>
        <taxon>Rhizobium</taxon>
    </lineage>
</organism>
<dbReference type="EMBL" id="JAWJWI010000023">
    <property type="protein sequence ID" value="MDV4189977.1"/>
    <property type="molecule type" value="Genomic_DNA"/>
</dbReference>
<proteinExistence type="predicted"/>
<name>A0ABU3YVV6_9HYPH</name>
<reference evidence="2" key="1">
    <citation type="journal article" date="2023" name="Int. J. Mol. Sci.">
        <title>Genomic and Metabolic Characterization of Plant Growth-Promoting Rhizobacteria Isolated from Nodules of Clovers Grown in Non-Farmed Soil.</title>
        <authorList>
            <person name="Wojcik M."/>
            <person name="Koper P."/>
            <person name="Zebracki K."/>
            <person name="Marczak M."/>
            <person name="Mazur A."/>
        </authorList>
    </citation>
    <scope>NUCLEOTIDE SEQUENCE [LARGE SCALE GENOMIC DNA]</scope>
    <source>
        <strain evidence="2">KB12</strain>
    </source>
</reference>
<evidence type="ECO:0000313" key="2">
    <source>
        <dbReference type="Proteomes" id="UP001187203"/>
    </source>
</evidence>
<dbReference type="RefSeq" id="WP_317277122.1">
    <property type="nucleotide sequence ID" value="NZ_JAWJWH010000024.1"/>
</dbReference>
<keyword evidence="2" id="KW-1185">Reference proteome</keyword>
<gene>
    <name evidence="1" type="ORF">R1523_31215</name>
</gene>
<accession>A0ABU3YVV6</accession>
<protein>
    <submittedName>
        <fullName evidence="1">Uncharacterized protein</fullName>
    </submittedName>
</protein>